<organism evidence="1 2">
    <name type="scientific">Lactuca saligna</name>
    <name type="common">Willowleaf lettuce</name>
    <dbReference type="NCBI Taxonomy" id="75948"/>
    <lineage>
        <taxon>Eukaryota</taxon>
        <taxon>Viridiplantae</taxon>
        <taxon>Streptophyta</taxon>
        <taxon>Embryophyta</taxon>
        <taxon>Tracheophyta</taxon>
        <taxon>Spermatophyta</taxon>
        <taxon>Magnoliopsida</taxon>
        <taxon>eudicotyledons</taxon>
        <taxon>Gunneridae</taxon>
        <taxon>Pentapetalae</taxon>
        <taxon>asterids</taxon>
        <taxon>campanulids</taxon>
        <taxon>Asterales</taxon>
        <taxon>Asteraceae</taxon>
        <taxon>Cichorioideae</taxon>
        <taxon>Cichorieae</taxon>
        <taxon>Lactucinae</taxon>
        <taxon>Lactuca</taxon>
    </lineage>
</organism>
<gene>
    <name evidence="1" type="ORF">LSALG_LOCUS1695</name>
</gene>
<evidence type="ECO:0000313" key="1">
    <source>
        <dbReference type="EMBL" id="CAI9260873.1"/>
    </source>
</evidence>
<keyword evidence="2" id="KW-1185">Reference proteome</keyword>
<sequence length="169" mass="19768">MVSFVDLQFNPEEDNVVDNMIMSSKQIKILINKITSLLLVESIELKLVEQLNVHSKSFEFKIQKLRDVTKERHDLFMEQVKKIKDTIDLMVAELKSEMAKEVENKKKNYTLLDSKVNFVATTIINLVEFNTDYSTKLEEKSEKDYRVIVKLEVFLTSIKESISKFDLLN</sequence>
<dbReference type="AlphaFoldDB" id="A0AA35V2P1"/>
<name>A0AA35V2P1_LACSI</name>
<dbReference type="Proteomes" id="UP001177003">
    <property type="component" value="Chromosome 0"/>
</dbReference>
<reference evidence="1" key="1">
    <citation type="submission" date="2023-04" db="EMBL/GenBank/DDBJ databases">
        <authorList>
            <person name="Vijverberg K."/>
            <person name="Xiong W."/>
            <person name="Schranz E."/>
        </authorList>
    </citation>
    <scope>NUCLEOTIDE SEQUENCE</scope>
</reference>
<accession>A0AA35V2P1</accession>
<proteinExistence type="predicted"/>
<dbReference type="EMBL" id="OX465086">
    <property type="protein sequence ID" value="CAI9260873.1"/>
    <property type="molecule type" value="Genomic_DNA"/>
</dbReference>
<protein>
    <submittedName>
        <fullName evidence="1">Uncharacterized protein</fullName>
    </submittedName>
</protein>
<evidence type="ECO:0000313" key="2">
    <source>
        <dbReference type="Proteomes" id="UP001177003"/>
    </source>
</evidence>